<proteinExistence type="predicted"/>
<keyword evidence="2" id="KW-1185">Reference proteome</keyword>
<reference evidence="3" key="2">
    <citation type="submission" date="2020-04" db="EMBL/GenBank/DDBJ databases">
        <authorList>
            <consortium name="NCBI Genome Project"/>
        </authorList>
    </citation>
    <scope>NUCLEOTIDE SEQUENCE</scope>
    <source>
        <strain evidence="3">CBS 781.70</strain>
    </source>
</reference>
<reference evidence="3" key="3">
    <citation type="submission" date="2025-04" db="UniProtKB">
        <authorList>
            <consortium name="RefSeq"/>
        </authorList>
    </citation>
    <scope>IDENTIFICATION</scope>
    <source>
        <strain evidence="3">CBS 781.70</strain>
    </source>
</reference>
<gene>
    <name evidence="1 3" type="ORF">P152DRAFT_267987</name>
</gene>
<protein>
    <submittedName>
        <fullName evidence="1 3">Uncharacterized protein</fullName>
    </submittedName>
</protein>
<reference evidence="1 3" key="1">
    <citation type="submission" date="2020-01" db="EMBL/GenBank/DDBJ databases">
        <authorList>
            <consortium name="DOE Joint Genome Institute"/>
            <person name="Haridas S."/>
            <person name="Albert R."/>
            <person name="Binder M."/>
            <person name="Bloem J."/>
            <person name="Labutti K."/>
            <person name="Salamov A."/>
            <person name="Andreopoulos B."/>
            <person name="Baker S.E."/>
            <person name="Barry K."/>
            <person name="Bills G."/>
            <person name="Bluhm B.H."/>
            <person name="Cannon C."/>
            <person name="Castanera R."/>
            <person name="Culley D.E."/>
            <person name="Daum C."/>
            <person name="Ezra D."/>
            <person name="Gonzalez J.B."/>
            <person name="Henrissat B."/>
            <person name="Kuo A."/>
            <person name="Liang C."/>
            <person name="Lipzen A."/>
            <person name="Lutzoni F."/>
            <person name="Magnuson J."/>
            <person name="Mondo S."/>
            <person name="Nolan M."/>
            <person name="Ohm R."/>
            <person name="Pangilinan J."/>
            <person name="Park H.-J."/>
            <person name="Ramirez L."/>
            <person name="Alfaro M."/>
            <person name="Sun H."/>
            <person name="Tritt A."/>
            <person name="Yoshinaga Y."/>
            <person name="Zwiers L.-H."/>
            <person name="Turgeon B.G."/>
            <person name="Goodwin S.B."/>
            <person name="Spatafora J.W."/>
            <person name="Crous P.W."/>
            <person name="Grigoriev I.V."/>
        </authorList>
    </citation>
    <scope>NUCLEOTIDE SEQUENCE</scope>
    <source>
        <strain evidence="1 3">CBS 781.70</strain>
    </source>
</reference>
<dbReference type="AlphaFoldDB" id="A0A6G1G8G9"/>
<dbReference type="EMBL" id="ML975153">
    <property type="protein sequence ID" value="KAF1814334.1"/>
    <property type="molecule type" value="Genomic_DNA"/>
</dbReference>
<dbReference type="Proteomes" id="UP000504638">
    <property type="component" value="Unplaced"/>
</dbReference>
<evidence type="ECO:0000313" key="1">
    <source>
        <dbReference type="EMBL" id="KAF1814334.1"/>
    </source>
</evidence>
<dbReference type="GeneID" id="54415414"/>
<accession>A0A6G1G8G9</accession>
<sequence>MHHAFPRMPCCEAAQPARPSCFPTVLLAAFCRLFESNERPLYRRTSCLPFPLTPHRTTSIAAFRHSSTVENLHHGVLFSFPAHAHAPAPIQPLPLALRPSSLFRYARRLLPTGLYVHGRGPAPTTSTAPWEREGFRRCGNFFCGRMAAGAPNTSTLDRFLLTKKH</sequence>
<evidence type="ECO:0000313" key="2">
    <source>
        <dbReference type="Proteomes" id="UP000504638"/>
    </source>
</evidence>
<dbReference type="RefSeq" id="XP_033535965.1">
    <property type="nucleotide sequence ID" value="XM_033674844.1"/>
</dbReference>
<organism evidence="1">
    <name type="scientific">Eremomyces bilateralis CBS 781.70</name>
    <dbReference type="NCBI Taxonomy" id="1392243"/>
    <lineage>
        <taxon>Eukaryota</taxon>
        <taxon>Fungi</taxon>
        <taxon>Dikarya</taxon>
        <taxon>Ascomycota</taxon>
        <taxon>Pezizomycotina</taxon>
        <taxon>Dothideomycetes</taxon>
        <taxon>Dothideomycetes incertae sedis</taxon>
        <taxon>Eremomycetales</taxon>
        <taxon>Eremomycetaceae</taxon>
        <taxon>Eremomyces</taxon>
    </lineage>
</organism>
<name>A0A6G1G8G9_9PEZI</name>
<evidence type="ECO:0000313" key="3">
    <source>
        <dbReference type="RefSeq" id="XP_033535965.1"/>
    </source>
</evidence>